<dbReference type="STRING" id="448.Lery_0886"/>
<dbReference type="OrthoDB" id="5653152at2"/>
<feature type="transmembrane region" description="Helical" evidence="2">
    <location>
        <begin position="135"/>
        <end position="152"/>
    </location>
</feature>
<dbReference type="InterPro" id="IPR013083">
    <property type="entry name" value="Znf_RING/FYVE/PHD"/>
</dbReference>
<comment type="caution">
    <text evidence="4">The sequence shown here is derived from an EMBL/GenBank/DDBJ whole genome shotgun (WGS) entry which is preliminary data.</text>
</comment>
<accession>A0A0W0TRZ4</accession>
<gene>
    <name evidence="4" type="ORF">Lery_0886</name>
</gene>
<evidence type="ECO:0000259" key="3">
    <source>
        <dbReference type="SMART" id="SM00504"/>
    </source>
</evidence>
<dbReference type="EMBL" id="LNYA01000020">
    <property type="protein sequence ID" value="KTC98418.1"/>
    <property type="molecule type" value="Genomic_DNA"/>
</dbReference>
<feature type="region of interest" description="Disordered" evidence="1">
    <location>
        <begin position="162"/>
        <end position="189"/>
    </location>
</feature>
<protein>
    <recommendedName>
        <fullName evidence="3">U-box domain-containing protein</fullName>
    </recommendedName>
</protein>
<dbReference type="Proteomes" id="UP000054773">
    <property type="component" value="Unassembled WGS sequence"/>
</dbReference>
<keyword evidence="2" id="KW-0472">Membrane</keyword>
<dbReference type="SMART" id="SM00504">
    <property type="entry name" value="Ubox"/>
    <property type="match status" value="1"/>
</dbReference>
<dbReference type="InterPro" id="IPR003613">
    <property type="entry name" value="Ubox_domain"/>
</dbReference>
<dbReference type="GO" id="GO:0004842">
    <property type="term" value="F:ubiquitin-protein transferase activity"/>
    <property type="evidence" value="ECO:0007669"/>
    <property type="project" value="InterPro"/>
</dbReference>
<keyword evidence="5" id="KW-1185">Reference proteome</keyword>
<name>A0A0W0TRZ4_LEGER</name>
<feature type="transmembrane region" description="Helical" evidence="2">
    <location>
        <begin position="105"/>
        <end position="123"/>
    </location>
</feature>
<evidence type="ECO:0000313" key="5">
    <source>
        <dbReference type="Proteomes" id="UP000054773"/>
    </source>
</evidence>
<evidence type="ECO:0000256" key="2">
    <source>
        <dbReference type="SAM" id="Phobius"/>
    </source>
</evidence>
<feature type="domain" description="U-box" evidence="3">
    <location>
        <begin position="9"/>
        <end position="69"/>
    </location>
</feature>
<keyword evidence="2" id="KW-0812">Transmembrane</keyword>
<sequence>MHTKRAHQTICCPITQMPMRHPVYVYPHHYELSALLDWFRQGHITSPLTREKVTYVIYDKVFKAKLDALNPDDRHDDYDCTAAFREINRYLNHPYSAARQEMNKTGTLFFFTAAFFALLMKAMGGKNQQAPQADLADLLCCLFLVAGCRFLYRMVEPNAQRFFSPPNNPRQQTELALDEPGGERLSIDD</sequence>
<keyword evidence="2" id="KW-1133">Transmembrane helix</keyword>
<evidence type="ECO:0000313" key="4">
    <source>
        <dbReference type="EMBL" id="KTC98418.1"/>
    </source>
</evidence>
<dbReference type="PATRIC" id="fig|448.7.peg.927"/>
<dbReference type="RefSeq" id="WP_058526058.1">
    <property type="nucleotide sequence ID" value="NZ_CAAAHY010000032.1"/>
</dbReference>
<reference evidence="4 5" key="1">
    <citation type="submission" date="2015-11" db="EMBL/GenBank/DDBJ databases">
        <title>Genomic analysis of 38 Legionella species identifies large and diverse effector repertoires.</title>
        <authorList>
            <person name="Burstein D."/>
            <person name="Amaro F."/>
            <person name="Zusman T."/>
            <person name="Lifshitz Z."/>
            <person name="Cohen O."/>
            <person name="Gilbert J.A."/>
            <person name="Pupko T."/>
            <person name="Shuman H.A."/>
            <person name="Segal G."/>
        </authorList>
    </citation>
    <scope>NUCLEOTIDE SEQUENCE [LARGE SCALE GENOMIC DNA]</scope>
    <source>
        <strain evidence="4 5">SE-32A-C8</strain>
    </source>
</reference>
<dbReference type="AlphaFoldDB" id="A0A0W0TRZ4"/>
<dbReference type="SUPFAM" id="SSF57850">
    <property type="entry name" value="RING/U-box"/>
    <property type="match status" value="1"/>
</dbReference>
<dbReference type="GO" id="GO:0016567">
    <property type="term" value="P:protein ubiquitination"/>
    <property type="evidence" value="ECO:0007669"/>
    <property type="project" value="InterPro"/>
</dbReference>
<dbReference type="Gene3D" id="3.30.40.10">
    <property type="entry name" value="Zinc/RING finger domain, C3HC4 (zinc finger)"/>
    <property type="match status" value="1"/>
</dbReference>
<evidence type="ECO:0000256" key="1">
    <source>
        <dbReference type="SAM" id="MobiDB-lite"/>
    </source>
</evidence>
<proteinExistence type="predicted"/>
<organism evidence="4 5">
    <name type="scientific">Legionella erythra</name>
    <dbReference type="NCBI Taxonomy" id="448"/>
    <lineage>
        <taxon>Bacteria</taxon>
        <taxon>Pseudomonadati</taxon>
        <taxon>Pseudomonadota</taxon>
        <taxon>Gammaproteobacteria</taxon>
        <taxon>Legionellales</taxon>
        <taxon>Legionellaceae</taxon>
        <taxon>Legionella</taxon>
    </lineage>
</organism>